<accession>A0AA39GTI8</accession>
<proteinExistence type="predicted"/>
<evidence type="ECO:0000256" key="1">
    <source>
        <dbReference type="SAM" id="MobiDB-lite"/>
    </source>
</evidence>
<reference evidence="2" key="1">
    <citation type="submission" date="2022-10" db="EMBL/GenBank/DDBJ databases">
        <title>Determination and structural analysis of whole genome sequence of Sarocladium strictum F4-1.</title>
        <authorList>
            <person name="Hu L."/>
            <person name="Jiang Y."/>
        </authorList>
    </citation>
    <scope>NUCLEOTIDE SEQUENCE</scope>
    <source>
        <strain evidence="2">F4-1</strain>
    </source>
</reference>
<dbReference type="AlphaFoldDB" id="A0AA39GTI8"/>
<dbReference type="Proteomes" id="UP001175261">
    <property type="component" value="Unassembled WGS sequence"/>
</dbReference>
<keyword evidence="3" id="KW-1185">Reference proteome</keyword>
<sequence length="345" mass="39051">MDLSNRHGPRTGCLMFRPTICGVPVEKHFQAGHQSIRMCRNLKGRILLQLAQHRAASRLVRWASGNGPWTQELERFAVCLNEEVFPACGIELVEAGRPGAHMLRFVIGLAKDFHDIWDADEDDGKPTHEILCVSQSTFDQWLKEPWRAYVVFVTHKSWPAESSRAFNDPLPFRLASRDSKGAVPAGPGGRGAPPPGSLTAGMAPSRTDQVDYRTEYHTEPTPEELRAARIYAVEAYEAMKKAESHCLPEDFTKEPPPWVEQHLRRQERDTWEREHGRCNRVADRVRALLAEQRNLTAARKGLPEQKESEAVEKRLLFDYHMAVLDLGISGRNMKATKKVAEADMK</sequence>
<protein>
    <submittedName>
        <fullName evidence="2">Uncharacterized protein</fullName>
    </submittedName>
</protein>
<gene>
    <name evidence="2" type="ORF">NLU13_2403</name>
</gene>
<dbReference type="EMBL" id="JAPDFR010000001">
    <property type="protein sequence ID" value="KAK0392909.1"/>
    <property type="molecule type" value="Genomic_DNA"/>
</dbReference>
<evidence type="ECO:0000313" key="2">
    <source>
        <dbReference type="EMBL" id="KAK0392909.1"/>
    </source>
</evidence>
<organism evidence="2 3">
    <name type="scientific">Sarocladium strictum</name>
    <name type="common">Black bundle disease fungus</name>
    <name type="synonym">Acremonium strictum</name>
    <dbReference type="NCBI Taxonomy" id="5046"/>
    <lineage>
        <taxon>Eukaryota</taxon>
        <taxon>Fungi</taxon>
        <taxon>Dikarya</taxon>
        <taxon>Ascomycota</taxon>
        <taxon>Pezizomycotina</taxon>
        <taxon>Sordariomycetes</taxon>
        <taxon>Hypocreomycetidae</taxon>
        <taxon>Hypocreales</taxon>
        <taxon>Sarocladiaceae</taxon>
        <taxon>Sarocladium</taxon>
    </lineage>
</organism>
<feature type="region of interest" description="Disordered" evidence="1">
    <location>
        <begin position="177"/>
        <end position="207"/>
    </location>
</feature>
<comment type="caution">
    <text evidence="2">The sequence shown here is derived from an EMBL/GenBank/DDBJ whole genome shotgun (WGS) entry which is preliminary data.</text>
</comment>
<name>A0AA39GTI8_SARSR</name>
<evidence type="ECO:0000313" key="3">
    <source>
        <dbReference type="Proteomes" id="UP001175261"/>
    </source>
</evidence>